<evidence type="ECO:0000313" key="2">
    <source>
        <dbReference type="Proteomes" id="UP000275348"/>
    </source>
</evidence>
<organism evidence="1 2">
    <name type="scientific">Faecalibacter macacae</name>
    <dbReference type="NCBI Taxonomy" id="1859289"/>
    <lineage>
        <taxon>Bacteria</taxon>
        <taxon>Pseudomonadati</taxon>
        <taxon>Bacteroidota</taxon>
        <taxon>Flavobacteriia</taxon>
        <taxon>Flavobacteriales</taxon>
        <taxon>Weeksellaceae</taxon>
        <taxon>Faecalibacter</taxon>
    </lineage>
</organism>
<proteinExistence type="predicted"/>
<dbReference type="Proteomes" id="UP000275348">
    <property type="component" value="Unassembled WGS sequence"/>
</dbReference>
<reference evidence="1 2" key="1">
    <citation type="submission" date="2018-10" db="EMBL/GenBank/DDBJ databases">
        <authorList>
            <person name="Chen X."/>
        </authorList>
    </citation>
    <scope>NUCLEOTIDE SEQUENCE [LARGE SCALE GENOMIC DNA]</scope>
    <source>
        <strain evidence="1 2">YIM 102668</strain>
    </source>
</reference>
<evidence type="ECO:0000313" key="1">
    <source>
        <dbReference type="EMBL" id="RLZ09261.1"/>
    </source>
</evidence>
<dbReference type="PROSITE" id="PS51257">
    <property type="entry name" value="PROKAR_LIPOPROTEIN"/>
    <property type="match status" value="1"/>
</dbReference>
<dbReference type="InterPro" id="IPR019853">
    <property type="entry name" value="GldB-like"/>
</dbReference>
<protein>
    <submittedName>
        <fullName evidence="1">Gliding motility protein, GldB</fullName>
    </submittedName>
</protein>
<accession>A0A3L9M8Z5</accession>
<dbReference type="AlphaFoldDB" id="A0A3L9M8Z5"/>
<dbReference type="EMBL" id="RDOJ01000010">
    <property type="protein sequence ID" value="RLZ09261.1"/>
    <property type="molecule type" value="Genomic_DNA"/>
</dbReference>
<name>A0A3L9M8Z5_9FLAO</name>
<sequence>MKTFYSIAIVLILMLSSCKKERTWEVDASGVKVDLVIHDISKRFFNDSIPLDKLKKDYPFFFDNSSDSIWSAQRKDPFEVNIYNESVKQFGDFEKLNQELIPVFQKYKHYFPEYETPKVFTYSSGLQSLDYPVIYSAQDKLMFIAMDGFLGEKHKLYDSMRVEQYLRRNMYAERVPSAVVGAIAENIVTYSPRQQKFIDVILYEGKKLMLQDILLTDTPDEYKIGYTPQQMAWAVSNEGNIWNYFVEQNYVFSDDRTLEKRFINVAPFSKFNNEIEQNSPGRIGAWIGWQIIRKYLQENPEVKLQDLLLDMDSQKILQASKYKPEIDGASTTKYNTKKKEGVDELYHYAE</sequence>
<dbReference type="RefSeq" id="WP_121934780.1">
    <property type="nucleotide sequence ID" value="NZ_RDOJ01000010.1"/>
</dbReference>
<comment type="caution">
    <text evidence="1">The sequence shown here is derived from an EMBL/GenBank/DDBJ whole genome shotgun (WGS) entry which is preliminary data.</text>
</comment>
<keyword evidence="2" id="KW-1185">Reference proteome</keyword>
<gene>
    <name evidence="1" type="ORF">EAH69_08550</name>
</gene>
<dbReference type="Pfam" id="PF25594">
    <property type="entry name" value="GldB_lipo"/>
    <property type="match status" value="1"/>
</dbReference>
<dbReference type="OrthoDB" id="976022at2"/>